<dbReference type="RefSeq" id="WP_068159905.1">
    <property type="nucleotide sequence ID" value="NZ_JXJX01000001.1"/>
</dbReference>
<keyword evidence="2" id="KW-1185">Reference proteome</keyword>
<name>A0A2A5S460_9LACT</name>
<dbReference type="OrthoDB" id="2690797at2"/>
<dbReference type="AlphaFoldDB" id="A0A2A5S460"/>
<dbReference type="STRING" id="1348632.GCA_001591745_00164"/>
<dbReference type="Gene3D" id="3.30.420.40">
    <property type="match status" value="2"/>
</dbReference>
<dbReference type="Proteomes" id="UP000242246">
    <property type="component" value="Unassembled WGS sequence"/>
</dbReference>
<dbReference type="Gene3D" id="3.30.1490.300">
    <property type="match status" value="1"/>
</dbReference>
<accession>A0A2A5S460</accession>
<organism evidence="1 2">
    <name type="scientific">Pseudolactococcus plantarum</name>
    <dbReference type="NCBI Taxonomy" id="1365"/>
    <lineage>
        <taxon>Bacteria</taxon>
        <taxon>Bacillati</taxon>
        <taxon>Bacillota</taxon>
        <taxon>Bacilli</taxon>
        <taxon>Lactobacillales</taxon>
        <taxon>Streptococcaceae</taxon>
        <taxon>Pseudolactococcus</taxon>
    </lineage>
</organism>
<reference evidence="1 2" key="1">
    <citation type="submission" date="2014-12" db="EMBL/GenBank/DDBJ databases">
        <title>Draft genome sequences of 10 type strains of Lactococcus.</title>
        <authorList>
            <person name="Sun Z."/>
            <person name="Zhong Z."/>
            <person name="Liu W."/>
            <person name="Zhang W."/>
            <person name="Zhang H."/>
        </authorList>
    </citation>
    <scope>NUCLEOTIDE SEQUENCE [LARGE SCALE GENOMIC DNA]</scope>
    <source>
        <strain evidence="1 2">DSM 20686</strain>
    </source>
</reference>
<evidence type="ECO:0000313" key="1">
    <source>
        <dbReference type="EMBL" id="PCS08233.1"/>
    </source>
</evidence>
<dbReference type="EMBL" id="JXJX01000001">
    <property type="protein sequence ID" value="PCS08233.1"/>
    <property type="molecule type" value="Genomic_DNA"/>
</dbReference>
<gene>
    <name evidence="1" type="ORF">RU87_GL000056</name>
</gene>
<protein>
    <recommendedName>
        <fullName evidence="3">Type IV pilus assembly protein PilM</fullName>
    </recommendedName>
</protein>
<sequence>MFGKSKKERKKIDHLAIDKKTKGSSKQIGLEVIKNVIRMSVVQGNDIIYGEKLLEGTIIKRDKLRNSEELSDAMRSLAKELGVSGGRVVYHLNNQTVLIQELKDVADKSEKQIRQNLFLELGDSIALPFANPIFELLIASQPEKISRQSKKRDKKQEAVLEDTQELLPNNDAVTYIVTSEGLLIELGDCIIQAGLKPAGVDFSALAVTRCFENKINFKQNFMVVELSSGTATMTIFEGETPIYVQYEDYNGVGWRYFSEGKALTYFFNEERERMELRKLMMVIEQLTYYYQTNLSNNQELQTIYVTGEHPWVSGEFEELIKDSLQYPIDILQFPNHFDSKYILSLGLAMKEV</sequence>
<proteinExistence type="predicted"/>
<evidence type="ECO:0008006" key="3">
    <source>
        <dbReference type="Google" id="ProtNLM"/>
    </source>
</evidence>
<evidence type="ECO:0000313" key="2">
    <source>
        <dbReference type="Proteomes" id="UP000242246"/>
    </source>
</evidence>
<comment type="caution">
    <text evidence="1">The sequence shown here is derived from an EMBL/GenBank/DDBJ whole genome shotgun (WGS) entry which is preliminary data.</text>
</comment>